<protein>
    <submittedName>
        <fullName evidence="1">Uncharacterized protein</fullName>
    </submittedName>
</protein>
<reference evidence="1 2" key="1">
    <citation type="submission" date="2024-01" db="EMBL/GenBank/DDBJ databases">
        <title>Genome assemblies of Stephania.</title>
        <authorList>
            <person name="Yang L."/>
        </authorList>
    </citation>
    <scope>NUCLEOTIDE SEQUENCE [LARGE SCALE GENOMIC DNA]</scope>
    <source>
        <strain evidence="1">JXDWG</strain>
        <tissue evidence="1">Leaf</tissue>
    </source>
</reference>
<accession>A0AAP0JHP1</accession>
<gene>
    <name evidence="1" type="ORF">Scep_012625</name>
</gene>
<comment type="caution">
    <text evidence="1">The sequence shown here is derived from an EMBL/GenBank/DDBJ whole genome shotgun (WGS) entry which is preliminary data.</text>
</comment>
<name>A0AAP0JHP1_9MAGN</name>
<organism evidence="1 2">
    <name type="scientific">Stephania cephalantha</name>
    <dbReference type="NCBI Taxonomy" id="152367"/>
    <lineage>
        <taxon>Eukaryota</taxon>
        <taxon>Viridiplantae</taxon>
        <taxon>Streptophyta</taxon>
        <taxon>Embryophyta</taxon>
        <taxon>Tracheophyta</taxon>
        <taxon>Spermatophyta</taxon>
        <taxon>Magnoliopsida</taxon>
        <taxon>Ranunculales</taxon>
        <taxon>Menispermaceae</taxon>
        <taxon>Menispermoideae</taxon>
        <taxon>Cissampelideae</taxon>
        <taxon>Stephania</taxon>
    </lineage>
</organism>
<dbReference type="EMBL" id="JBBNAG010000005">
    <property type="protein sequence ID" value="KAK9133097.1"/>
    <property type="molecule type" value="Genomic_DNA"/>
</dbReference>
<dbReference type="AlphaFoldDB" id="A0AAP0JHP1"/>
<evidence type="ECO:0000313" key="1">
    <source>
        <dbReference type="EMBL" id="KAK9133097.1"/>
    </source>
</evidence>
<sequence length="189" mass="21077">MPSVNCDPSCTNAQVSVSQRIWPTPRGLRMGQWRWWEKPLEKSLAPRSALSVFSLQSEEESSFQLPIDIYAAYISDTIKGIGPVGYAHWWEPMRKPELPPHEDEVMKGCIKGLVRHIVCGAMPEDTVMRRDLGDHSSVSGSLSGQIREPGEVGARIEVRKTLENASQNSVRFLMCVMGAELFSFTGLSN</sequence>
<keyword evidence="2" id="KW-1185">Reference proteome</keyword>
<proteinExistence type="predicted"/>
<dbReference type="Proteomes" id="UP001419268">
    <property type="component" value="Unassembled WGS sequence"/>
</dbReference>
<evidence type="ECO:0000313" key="2">
    <source>
        <dbReference type="Proteomes" id="UP001419268"/>
    </source>
</evidence>